<dbReference type="SMART" id="SM00822">
    <property type="entry name" value="PKS_KR"/>
    <property type="match status" value="1"/>
</dbReference>
<dbReference type="EMBL" id="LDPO01000004">
    <property type="protein sequence ID" value="KLO30220.1"/>
    <property type="molecule type" value="Genomic_DNA"/>
</dbReference>
<reference evidence="6 7" key="1">
    <citation type="submission" date="2015-05" db="EMBL/GenBank/DDBJ databases">
        <title>Genome sequence of Mycobacterium heraklionense Davo strain.</title>
        <authorList>
            <person name="Greninger A.L."/>
            <person name="Cunningham G."/>
            <person name="Miller S."/>
        </authorList>
    </citation>
    <scope>NUCLEOTIDE SEQUENCE [LARGE SCALE GENOMIC DNA]</scope>
    <source>
        <strain evidence="6 7">Davo</strain>
    </source>
</reference>
<keyword evidence="4" id="KW-0812">Transmembrane</keyword>
<dbReference type="PRINTS" id="PR00081">
    <property type="entry name" value="GDHRDH"/>
</dbReference>
<evidence type="ECO:0000313" key="6">
    <source>
        <dbReference type="EMBL" id="KLO30220.1"/>
    </source>
</evidence>
<comment type="caution">
    <text evidence="6">The sequence shown here is derived from an EMBL/GenBank/DDBJ whole genome shotgun (WGS) entry which is preliminary data.</text>
</comment>
<gene>
    <name evidence="6" type="ORF">ABW16_07630</name>
</gene>
<sequence>MRASVRQRIAGTTVLITGGAQGIGAQVARQLVDHGARVAILDRDIARANRLVGELGGAAAAFEADVTSVESMTIACAAAAEHFGGLDAVVANAGIPGPSATVTVVDPSDWRAVIDVNLVGVFHTMATALPYLRQRRGYLLAVASIGAVIPGPTVSAYMASKSGVESLVRSLRIELGGSGVDVGIGYFGLIDTGLAQEMLNRPGLGAVMARLPGAVGKPIRVEVAAAQIVAGIARRARRVYAPRWVPLLVDLRAPLVLGDRLLAWSPVMRRAVRAAEQGEDGP</sequence>
<dbReference type="PANTHER" id="PTHR43669">
    <property type="entry name" value="5-KETO-D-GLUCONATE 5-REDUCTASE"/>
    <property type="match status" value="1"/>
</dbReference>
<evidence type="ECO:0000259" key="5">
    <source>
        <dbReference type="SMART" id="SM00822"/>
    </source>
</evidence>
<dbReference type="InterPro" id="IPR057326">
    <property type="entry name" value="KR_dom"/>
</dbReference>
<dbReference type="InterPro" id="IPR036291">
    <property type="entry name" value="NAD(P)-bd_dom_sf"/>
</dbReference>
<dbReference type="SUPFAM" id="SSF51735">
    <property type="entry name" value="NAD(P)-binding Rossmann-fold domains"/>
    <property type="match status" value="1"/>
</dbReference>
<protein>
    <submittedName>
        <fullName evidence="6">Short-chain dehydrogenase</fullName>
    </submittedName>
</protein>
<dbReference type="PRINTS" id="PR00080">
    <property type="entry name" value="SDRFAMILY"/>
</dbReference>
<evidence type="ECO:0000256" key="2">
    <source>
        <dbReference type="ARBA" id="ARBA00023002"/>
    </source>
</evidence>
<comment type="similarity">
    <text evidence="1 3">Belongs to the short-chain dehydrogenases/reductases (SDR) family.</text>
</comment>
<feature type="transmembrane region" description="Helical" evidence="4">
    <location>
        <begin position="138"/>
        <end position="159"/>
    </location>
</feature>
<dbReference type="CDD" id="cd05233">
    <property type="entry name" value="SDR_c"/>
    <property type="match status" value="1"/>
</dbReference>
<evidence type="ECO:0000256" key="4">
    <source>
        <dbReference type="SAM" id="Phobius"/>
    </source>
</evidence>
<keyword evidence="7" id="KW-1185">Reference proteome</keyword>
<keyword evidence="4" id="KW-0472">Membrane</keyword>
<name>A0ABR5FHX3_9MYCO</name>
<dbReference type="Pfam" id="PF00106">
    <property type="entry name" value="adh_short"/>
    <property type="match status" value="1"/>
</dbReference>
<dbReference type="PANTHER" id="PTHR43669:SF3">
    <property type="entry name" value="ALCOHOL DEHYDROGENASE, PUTATIVE (AFU_ORTHOLOGUE AFUA_3G03445)-RELATED"/>
    <property type="match status" value="1"/>
</dbReference>
<dbReference type="Proteomes" id="UP000036464">
    <property type="component" value="Unassembled WGS sequence"/>
</dbReference>
<dbReference type="Gene3D" id="3.40.50.720">
    <property type="entry name" value="NAD(P)-binding Rossmann-like Domain"/>
    <property type="match status" value="1"/>
</dbReference>
<dbReference type="InterPro" id="IPR002347">
    <property type="entry name" value="SDR_fam"/>
</dbReference>
<accession>A0ABR5FHX3</accession>
<keyword evidence="4" id="KW-1133">Transmembrane helix</keyword>
<feature type="domain" description="Ketoreductase" evidence="5">
    <location>
        <begin position="12"/>
        <end position="193"/>
    </location>
</feature>
<evidence type="ECO:0000256" key="1">
    <source>
        <dbReference type="ARBA" id="ARBA00006484"/>
    </source>
</evidence>
<organism evidence="6 7">
    <name type="scientific">Mycolicibacter heraklionensis</name>
    <dbReference type="NCBI Taxonomy" id="512402"/>
    <lineage>
        <taxon>Bacteria</taxon>
        <taxon>Bacillati</taxon>
        <taxon>Actinomycetota</taxon>
        <taxon>Actinomycetes</taxon>
        <taxon>Mycobacteriales</taxon>
        <taxon>Mycobacteriaceae</taxon>
        <taxon>Mycolicibacter</taxon>
    </lineage>
</organism>
<keyword evidence="2" id="KW-0560">Oxidoreductase</keyword>
<proteinExistence type="inferred from homology"/>
<dbReference type="RefSeq" id="WP_047318640.1">
    <property type="nucleotide sequence ID" value="NZ_LDPO01000004.1"/>
</dbReference>
<evidence type="ECO:0000256" key="3">
    <source>
        <dbReference type="RuleBase" id="RU000363"/>
    </source>
</evidence>
<evidence type="ECO:0000313" key="7">
    <source>
        <dbReference type="Proteomes" id="UP000036464"/>
    </source>
</evidence>